<dbReference type="AlphaFoldDB" id="A0AAJ8JWM1"/>
<sequence length="309" mass="33885">MILRLLSLSLVLPFSQAATFSLSRNWKGTDFFDAFDWKTFDDPTHGRVNYVDLPTAQSQNLSWADESTFVLRGDAFKQVQSGSRGRDSVRIHSKDTFGDGLLIIDATHMPQGCGTWPAGGEIDIVEGVNGQGHNLGSLHTTQGCFMPATGRNMTGDMRSNDCGGSNQGCGVNDKRPTSFGPSFNSIGGGIYAMKRDANQAIAFWFWPRDDNSVPQDISSAALTVDESTWGTPWAVLPSSSSCNLTSYLSNHEIILNLTFCGGWGDNTWHGSRCEASTGMTCDAFVDQNPSQFTEAYWEIKGIRWYDAQR</sequence>
<dbReference type="KEGG" id="cdep:91089113"/>
<accession>A0AAJ8JWM1</accession>
<protein>
    <recommendedName>
        <fullName evidence="4">GH16 domain-containing protein</fullName>
    </recommendedName>
</protein>
<dbReference type="GeneID" id="91089113"/>
<reference evidence="2" key="1">
    <citation type="submission" date="2016-06" db="EMBL/GenBank/DDBJ databases">
        <authorList>
            <person name="Cuomo C."/>
            <person name="Litvintseva A."/>
            <person name="Heitman J."/>
            <person name="Chen Y."/>
            <person name="Sun S."/>
            <person name="Springer D."/>
            <person name="Dromer F."/>
            <person name="Young S."/>
            <person name="Zeng Q."/>
            <person name="Chapman S."/>
            <person name="Gujja S."/>
            <person name="Saif S."/>
            <person name="Birren B."/>
        </authorList>
    </citation>
    <scope>NUCLEOTIDE SEQUENCE</scope>
    <source>
        <strain evidence="2">CBS 7841</strain>
    </source>
</reference>
<keyword evidence="3" id="KW-1185">Reference proteome</keyword>
<evidence type="ECO:0000313" key="2">
    <source>
        <dbReference type="EMBL" id="WVN89674.1"/>
    </source>
</evidence>
<gene>
    <name evidence="2" type="ORF">L203_104904</name>
</gene>
<reference evidence="2" key="2">
    <citation type="journal article" date="2022" name="Elife">
        <title>Obligate sexual reproduction of a homothallic fungus closely related to the Cryptococcus pathogenic species complex.</title>
        <authorList>
            <person name="Passer A.R."/>
            <person name="Clancey S.A."/>
            <person name="Shea T."/>
            <person name="David-Palma M."/>
            <person name="Averette A.F."/>
            <person name="Boekhout T."/>
            <person name="Porcel B.M."/>
            <person name="Nowrousian M."/>
            <person name="Cuomo C.A."/>
            <person name="Sun S."/>
            <person name="Heitman J."/>
            <person name="Coelho M.A."/>
        </authorList>
    </citation>
    <scope>NUCLEOTIDE SEQUENCE</scope>
    <source>
        <strain evidence="2">CBS 7841</strain>
    </source>
</reference>
<organism evidence="2 3">
    <name type="scientific">Cryptococcus depauperatus CBS 7841</name>
    <dbReference type="NCBI Taxonomy" id="1295531"/>
    <lineage>
        <taxon>Eukaryota</taxon>
        <taxon>Fungi</taxon>
        <taxon>Dikarya</taxon>
        <taxon>Basidiomycota</taxon>
        <taxon>Agaricomycotina</taxon>
        <taxon>Tremellomycetes</taxon>
        <taxon>Tremellales</taxon>
        <taxon>Cryptococcaceae</taxon>
        <taxon>Cryptococcus</taxon>
    </lineage>
</organism>
<dbReference type="InterPro" id="IPR013320">
    <property type="entry name" value="ConA-like_dom_sf"/>
</dbReference>
<reference evidence="2" key="3">
    <citation type="submission" date="2024-01" db="EMBL/GenBank/DDBJ databases">
        <authorList>
            <person name="Coelho M.A."/>
            <person name="David-Palma M."/>
            <person name="Shea T."/>
            <person name="Sun S."/>
            <person name="Cuomo C.A."/>
            <person name="Heitman J."/>
        </authorList>
    </citation>
    <scope>NUCLEOTIDE SEQUENCE</scope>
    <source>
        <strain evidence="2">CBS 7841</strain>
    </source>
</reference>
<dbReference type="PANTHER" id="PTHR10963">
    <property type="entry name" value="GLYCOSYL HYDROLASE-RELATED"/>
    <property type="match status" value="1"/>
</dbReference>
<keyword evidence="1" id="KW-0732">Signal</keyword>
<feature type="signal peptide" evidence="1">
    <location>
        <begin position="1"/>
        <end position="17"/>
    </location>
</feature>
<dbReference type="RefSeq" id="XP_066070374.1">
    <property type="nucleotide sequence ID" value="XM_066214277.1"/>
</dbReference>
<dbReference type="PANTHER" id="PTHR10963:SF24">
    <property type="entry name" value="GLYCOSIDASE C21B10.07-RELATED"/>
    <property type="match status" value="1"/>
</dbReference>
<evidence type="ECO:0000313" key="3">
    <source>
        <dbReference type="Proteomes" id="UP000094043"/>
    </source>
</evidence>
<dbReference type="InterPro" id="IPR050546">
    <property type="entry name" value="Glycosyl_Hydrlase_16"/>
</dbReference>
<dbReference type="CDD" id="cd02181">
    <property type="entry name" value="GH16_fungal_Lam16A_glucanase"/>
    <property type="match status" value="1"/>
</dbReference>
<feature type="chain" id="PRO_5042582715" description="GH16 domain-containing protein" evidence="1">
    <location>
        <begin position="18"/>
        <end position="309"/>
    </location>
</feature>
<name>A0AAJ8JWM1_9TREE</name>
<dbReference type="Proteomes" id="UP000094043">
    <property type="component" value="Chromosome 6"/>
</dbReference>
<dbReference type="EMBL" id="CP143789">
    <property type="protein sequence ID" value="WVN89674.1"/>
    <property type="molecule type" value="Genomic_DNA"/>
</dbReference>
<dbReference type="GO" id="GO:0009251">
    <property type="term" value="P:glucan catabolic process"/>
    <property type="evidence" value="ECO:0007669"/>
    <property type="project" value="TreeGrafter"/>
</dbReference>
<dbReference type="Pfam" id="PF26113">
    <property type="entry name" value="GH16_XgeA"/>
    <property type="match status" value="1"/>
</dbReference>
<dbReference type="Gene3D" id="2.60.120.200">
    <property type="match status" value="1"/>
</dbReference>
<proteinExistence type="predicted"/>
<evidence type="ECO:0008006" key="4">
    <source>
        <dbReference type="Google" id="ProtNLM"/>
    </source>
</evidence>
<evidence type="ECO:0000256" key="1">
    <source>
        <dbReference type="SAM" id="SignalP"/>
    </source>
</evidence>
<dbReference type="SUPFAM" id="SSF49899">
    <property type="entry name" value="Concanavalin A-like lectins/glucanases"/>
    <property type="match status" value="1"/>
</dbReference>